<dbReference type="PANTHER" id="PTHR21461">
    <property type="entry name" value="GLYCOSYLTRANSFERASE FAMILY 92 PROTEIN"/>
    <property type="match status" value="1"/>
</dbReference>
<evidence type="ECO:0000256" key="2">
    <source>
        <dbReference type="ARBA" id="ARBA00022676"/>
    </source>
</evidence>
<gene>
    <name evidence="7" type="ORF">BC777_2168</name>
</gene>
<dbReference type="Proteomes" id="UP000228531">
    <property type="component" value="Unassembled WGS sequence"/>
</dbReference>
<keyword evidence="6" id="KW-0472">Membrane</keyword>
<evidence type="ECO:0000256" key="3">
    <source>
        <dbReference type="ARBA" id="ARBA00022679"/>
    </source>
</evidence>
<dbReference type="SUPFAM" id="SSF53448">
    <property type="entry name" value="Nucleotide-diphospho-sugar transferases"/>
    <property type="match status" value="1"/>
</dbReference>
<dbReference type="InterPro" id="IPR008166">
    <property type="entry name" value="Glyco_transf_92"/>
</dbReference>
<sequence length="311" mass="35377">MRLFKSNSKKHEAVQFYVQPSKVAAPKHGLALAVIVKNEAASIAEWLRFHKAAGVDRFILYDDGSTDTTIENAINAVGQDALMIIPWGQRIQDAALQRAIHNQGLAFAHAIGNFRQDFRWMGFIDIDEFLFPTQANSLAELLDALPHVDNILLPWQMFGRQGFATTPEQVLPNYTHRYRDPFDTTVKGVLNFKCLVNPSKVTKTYVHGFETNGNQTIWNSNGQTFQFGQHRSPEFHQDAMLQLNHYYVKSDAQLSEKTDKGSIGDSTFTAAFKKRSDRADMLTRRLSEIERDTVEDRGILDFCDRIGFEYP</sequence>
<keyword evidence="2" id="KW-0328">Glycosyltransferase</keyword>
<evidence type="ECO:0000256" key="6">
    <source>
        <dbReference type="ARBA" id="ARBA00023136"/>
    </source>
</evidence>
<dbReference type="GO" id="GO:0005737">
    <property type="term" value="C:cytoplasm"/>
    <property type="evidence" value="ECO:0007669"/>
    <property type="project" value="TreeGrafter"/>
</dbReference>
<reference evidence="7 8" key="1">
    <citation type="submission" date="2017-11" db="EMBL/GenBank/DDBJ databases">
        <title>Genomic Encyclopedia of Archaeal and Bacterial Type Strains, Phase II (KMG-II): From Individual Species to Whole Genera.</title>
        <authorList>
            <person name="Goeker M."/>
        </authorList>
    </citation>
    <scope>NUCLEOTIDE SEQUENCE [LARGE SCALE GENOMIC DNA]</scope>
    <source>
        <strain evidence="7 8">DSM 29128</strain>
    </source>
</reference>
<evidence type="ECO:0000256" key="5">
    <source>
        <dbReference type="ARBA" id="ARBA00022989"/>
    </source>
</evidence>
<dbReference type="RefSeq" id="WP_168769140.1">
    <property type="nucleotide sequence ID" value="NZ_PGTY01000002.1"/>
</dbReference>
<accession>A0A2M8W4H0</accession>
<evidence type="ECO:0000313" key="8">
    <source>
        <dbReference type="Proteomes" id="UP000228531"/>
    </source>
</evidence>
<keyword evidence="3 7" id="KW-0808">Transferase</keyword>
<evidence type="ECO:0000256" key="4">
    <source>
        <dbReference type="ARBA" id="ARBA00022692"/>
    </source>
</evidence>
<evidence type="ECO:0000313" key="7">
    <source>
        <dbReference type="EMBL" id="PJI85821.1"/>
    </source>
</evidence>
<dbReference type="GO" id="GO:0016020">
    <property type="term" value="C:membrane"/>
    <property type="evidence" value="ECO:0007669"/>
    <property type="project" value="UniProtKB-SubCell"/>
</dbReference>
<name>A0A2M8W4H0_9RHOB</name>
<comment type="subcellular location">
    <subcellularLocation>
        <location evidence="1">Membrane</location>
        <topology evidence="1">Single-pass membrane protein</topology>
    </subcellularLocation>
</comment>
<keyword evidence="8" id="KW-1185">Reference proteome</keyword>
<dbReference type="GO" id="GO:0016757">
    <property type="term" value="F:glycosyltransferase activity"/>
    <property type="evidence" value="ECO:0007669"/>
    <property type="project" value="UniProtKB-KW"/>
</dbReference>
<dbReference type="EMBL" id="PGTY01000002">
    <property type="protein sequence ID" value="PJI85821.1"/>
    <property type="molecule type" value="Genomic_DNA"/>
</dbReference>
<dbReference type="AlphaFoldDB" id="A0A2M8W4H0"/>
<evidence type="ECO:0000256" key="1">
    <source>
        <dbReference type="ARBA" id="ARBA00004167"/>
    </source>
</evidence>
<comment type="caution">
    <text evidence="7">The sequence shown here is derived from an EMBL/GenBank/DDBJ whole genome shotgun (WGS) entry which is preliminary data.</text>
</comment>
<keyword evidence="5" id="KW-1133">Transmembrane helix</keyword>
<keyword evidence="4" id="KW-0812">Transmembrane</keyword>
<dbReference type="InterPro" id="IPR029044">
    <property type="entry name" value="Nucleotide-diphossugar_trans"/>
</dbReference>
<dbReference type="PANTHER" id="PTHR21461:SF69">
    <property type="entry name" value="GLYCOSYLTRANSFERASE FAMILY 92 PROTEIN"/>
    <property type="match status" value="1"/>
</dbReference>
<dbReference type="Pfam" id="PF01697">
    <property type="entry name" value="Glyco_transf_92"/>
    <property type="match status" value="1"/>
</dbReference>
<protein>
    <submittedName>
        <fullName evidence="7">Glycosyl transferase family 92</fullName>
    </submittedName>
</protein>
<organism evidence="7 8">
    <name type="scientific">Yoonia maricola</name>
    <dbReference type="NCBI Taxonomy" id="420999"/>
    <lineage>
        <taxon>Bacteria</taxon>
        <taxon>Pseudomonadati</taxon>
        <taxon>Pseudomonadota</taxon>
        <taxon>Alphaproteobacteria</taxon>
        <taxon>Rhodobacterales</taxon>
        <taxon>Paracoccaceae</taxon>
        <taxon>Yoonia</taxon>
    </lineage>
</organism>
<proteinExistence type="predicted"/>